<dbReference type="AlphaFoldDB" id="A0A226E3Z5"/>
<proteinExistence type="predicted"/>
<dbReference type="InterPro" id="IPR036508">
    <property type="entry name" value="Chitin-bd_dom_sf"/>
</dbReference>
<dbReference type="GO" id="GO:0005615">
    <property type="term" value="C:extracellular space"/>
    <property type="evidence" value="ECO:0007669"/>
    <property type="project" value="TreeGrafter"/>
</dbReference>
<dbReference type="PANTHER" id="PTHR18841:SF0">
    <property type="entry name" value="VITELLINE MEMBRANE OUTER LAYER 1 HOMOLOG A-RELATED"/>
    <property type="match status" value="1"/>
</dbReference>
<dbReference type="EMBL" id="LNIX01000007">
    <property type="protein sequence ID" value="OXA51744.1"/>
    <property type="molecule type" value="Genomic_DNA"/>
</dbReference>
<keyword evidence="5" id="KW-1185">Reference proteome</keyword>
<comment type="caution">
    <text evidence="4">The sequence shown here is derived from an EMBL/GenBank/DDBJ whole genome shotgun (WGS) entry which is preliminary data.</text>
</comment>
<gene>
    <name evidence="4" type="ORF">Fcan01_13561</name>
</gene>
<dbReference type="Proteomes" id="UP000198287">
    <property type="component" value="Unassembled WGS sequence"/>
</dbReference>
<evidence type="ECO:0000259" key="3">
    <source>
        <dbReference type="PROSITE" id="PS50940"/>
    </source>
</evidence>
<accession>A0A226E3Z5</accession>
<dbReference type="InterPro" id="IPR005515">
    <property type="entry name" value="VOMI"/>
</dbReference>
<dbReference type="OMA" id="HRIRLEW"/>
<reference evidence="4 5" key="1">
    <citation type="submission" date="2015-12" db="EMBL/GenBank/DDBJ databases">
        <title>The genome of Folsomia candida.</title>
        <authorList>
            <person name="Faddeeva A."/>
            <person name="Derks M.F."/>
            <person name="Anvar Y."/>
            <person name="Smit S."/>
            <person name="Van Straalen N."/>
            <person name="Roelofs D."/>
        </authorList>
    </citation>
    <scope>NUCLEOTIDE SEQUENCE [LARGE SCALE GENOMIC DNA]</scope>
    <source>
        <strain evidence="4 5">VU population</strain>
        <tissue evidence="4">Whole body</tissue>
    </source>
</reference>
<feature type="domain" description="Chitin-binding type-2" evidence="3">
    <location>
        <begin position="162"/>
        <end position="221"/>
    </location>
</feature>
<sequence>MRSPGMLKLSLLIEIVLIVVTVQGAIDQGSSKLKNQNLVLNADVSHFNCKDKPRISRFADVRDCTRFIYCVSGTPHVAKCWPEGARFNSKTTRCDLPATEPCGNTVGSNAPLPFRPTPGPSGGLKPNKKPIVAQNPTTATPSPTTTTTTSKSPPLSDAFSFTLDCGGAHQCGLYPNHEGDCSTFFLCSERGRRTKKSCHDGQQFDTVSQECRPAKEATCWQEPDSGPYIRTRMPAVELCQRHNFNTSLLQNDTILSTPPLTNWGDWQNWESCPSGSYISGINAWRRLIQVGSRADHAGLISIGAQCRSLSGVVTKVLESIAPAAPNDGFHSFYSCVEGAAAIGFRANIQKDQGPGRDNVATDNVELVCSCGPPAFKPYDSIPGPQSGHRGDWTAVQSCRPREALCGLQTQMATYKEGVVGQYDNTGLNNVRMRCCAVPDPVTTCTPTDRIVPVRSCPKNEGIYPRRCDFQYTIGTGYAYDNQAFVNSVNFHQSIGHVLNDDVMSQIKERFQKEANQLGGN</sequence>
<feature type="domain" description="Chitin-binding type-2" evidence="3">
    <location>
        <begin position="46"/>
        <end position="104"/>
    </location>
</feature>
<name>A0A226E3Z5_FOLCA</name>
<feature type="compositionally biased region" description="Low complexity" evidence="1">
    <location>
        <begin position="136"/>
        <end position="153"/>
    </location>
</feature>
<dbReference type="GO" id="GO:0008061">
    <property type="term" value="F:chitin binding"/>
    <property type="evidence" value="ECO:0007669"/>
    <property type="project" value="InterPro"/>
</dbReference>
<feature type="chain" id="PRO_5012466156" evidence="2">
    <location>
        <begin position="25"/>
        <end position="520"/>
    </location>
</feature>
<dbReference type="SMART" id="SM00494">
    <property type="entry name" value="ChtBD2"/>
    <property type="match status" value="2"/>
</dbReference>
<keyword evidence="2" id="KW-0732">Signal</keyword>
<dbReference type="Pfam" id="PF03762">
    <property type="entry name" value="VOMI"/>
    <property type="match status" value="1"/>
</dbReference>
<dbReference type="STRING" id="158441.A0A226E3Z5"/>
<dbReference type="Gene3D" id="2.100.10.20">
    <property type="entry name" value="Vitelline membrane outer layer protein I (VOMI)"/>
    <property type="match status" value="1"/>
</dbReference>
<feature type="region of interest" description="Disordered" evidence="1">
    <location>
        <begin position="105"/>
        <end position="153"/>
    </location>
</feature>
<evidence type="ECO:0000313" key="4">
    <source>
        <dbReference type="EMBL" id="OXA51744.1"/>
    </source>
</evidence>
<evidence type="ECO:0000256" key="2">
    <source>
        <dbReference type="SAM" id="SignalP"/>
    </source>
</evidence>
<dbReference type="Pfam" id="PF01607">
    <property type="entry name" value="CBM_14"/>
    <property type="match status" value="2"/>
</dbReference>
<organism evidence="4 5">
    <name type="scientific">Folsomia candida</name>
    <name type="common">Springtail</name>
    <dbReference type="NCBI Taxonomy" id="158441"/>
    <lineage>
        <taxon>Eukaryota</taxon>
        <taxon>Metazoa</taxon>
        <taxon>Ecdysozoa</taxon>
        <taxon>Arthropoda</taxon>
        <taxon>Hexapoda</taxon>
        <taxon>Collembola</taxon>
        <taxon>Entomobryomorpha</taxon>
        <taxon>Isotomoidea</taxon>
        <taxon>Isotomidae</taxon>
        <taxon>Proisotominae</taxon>
        <taxon>Folsomia</taxon>
    </lineage>
</organism>
<dbReference type="SUPFAM" id="SSF57625">
    <property type="entry name" value="Invertebrate chitin-binding proteins"/>
    <property type="match status" value="2"/>
</dbReference>
<evidence type="ECO:0000313" key="5">
    <source>
        <dbReference type="Proteomes" id="UP000198287"/>
    </source>
</evidence>
<protein>
    <submittedName>
        <fullName evidence="4">Peritrophin-1</fullName>
    </submittedName>
</protein>
<dbReference type="InterPro" id="IPR036706">
    <property type="entry name" value="VOMI_sf"/>
</dbReference>
<dbReference type="InterPro" id="IPR002557">
    <property type="entry name" value="Chitin-bd_dom"/>
</dbReference>
<feature type="signal peptide" evidence="2">
    <location>
        <begin position="1"/>
        <end position="24"/>
    </location>
</feature>
<dbReference type="Gene3D" id="2.170.140.10">
    <property type="entry name" value="Chitin binding domain"/>
    <property type="match status" value="2"/>
</dbReference>
<dbReference type="PROSITE" id="PS50940">
    <property type="entry name" value="CHIT_BIND_II"/>
    <property type="match status" value="2"/>
</dbReference>
<evidence type="ECO:0000256" key="1">
    <source>
        <dbReference type="SAM" id="MobiDB-lite"/>
    </source>
</evidence>
<dbReference type="PANTHER" id="PTHR18841">
    <property type="entry name" value="VITELLINE MEMBRANE OUTER LAYER PROTEIN I-RELATED"/>
    <property type="match status" value="1"/>
</dbReference>
<dbReference type="SUPFAM" id="SSF51092">
    <property type="entry name" value="Vitelline membrane outer protein-I (VMO-I)"/>
    <property type="match status" value="1"/>
</dbReference>